<proteinExistence type="predicted"/>
<dbReference type="AlphaFoldDB" id="A0A2S9JTQ4"/>
<dbReference type="Proteomes" id="UP000238642">
    <property type="component" value="Unassembled WGS sequence"/>
</dbReference>
<dbReference type="EMBL" id="PVBS01000001">
    <property type="protein sequence ID" value="PRD56667.1"/>
    <property type="molecule type" value="Genomic_DNA"/>
</dbReference>
<keyword evidence="2" id="KW-1185">Reference proteome</keyword>
<name>A0A2S9JTQ4_9SPHI</name>
<gene>
    <name evidence="1" type="ORF">C5749_05385</name>
</gene>
<accession>A0A2S9JTQ4</accession>
<evidence type="ECO:0000313" key="1">
    <source>
        <dbReference type="EMBL" id="PRD56667.1"/>
    </source>
</evidence>
<evidence type="ECO:0000313" key="2">
    <source>
        <dbReference type="Proteomes" id="UP000238642"/>
    </source>
</evidence>
<sequence length="100" mass="11397">MLQKHSGNFDLLKYLRSQKDDCDMAPYYLASRACLEHMEITHPFKNYFYTIGLFYGEGASIRIGSTTYELTQGSLLTIGPGVTCQWLNTSFPLNDTLFLL</sequence>
<reference evidence="1 2" key="1">
    <citation type="submission" date="2018-02" db="EMBL/GenBank/DDBJ databases">
        <title>The draft genome of Sphingobacterium gobiense H7.</title>
        <authorList>
            <person name="Li L."/>
            <person name="Liu L."/>
            <person name="Zhang X."/>
            <person name="Wang T."/>
            <person name="Liang L."/>
        </authorList>
    </citation>
    <scope>NUCLEOTIDE SEQUENCE [LARGE SCALE GENOMIC DNA]</scope>
    <source>
        <strain evidence="1 2">ACCC 05757</strain>
    </source>
</reference>
<comment type="caution">
    <text evidence="1">The sequence shown here is derived from an EMBL/GenBank/DDBJ whole genome shotgun (WGS) entry which is preliminary data.</text>
</comment>
<evidence type="ECO:0008006" key="3">
    <source>
        <dbReference type="Google" id="ProtNLM"/>
    </source>
</evidence>
<organism evidence="1 2">
    <name type="scientific">Sphingobacterium gobiense</name>
    <dbReference type="NCBI Taxonomy" id="1382456"/>
    <lineage>
        <taxon>Bacteria</taxon>
        <taxon>Pseudomonadati</taxon>
        <taxon>Bacteroidota</taxon>
        <taxon>Sphingobacteriia</taxon>
        <taxon>Sphingobacteriales</taxon>
        <taxon>Sphingobacteriaceae</taxon>
        <taxon>Sphingobacterium</taxon>
    </lineage>
</organism>
<protein>
    <recommendedName>
        <fullName evidence="3">AraC-type arabinose-binding/dimerisation domain-containing protein</fullName>
    </recommendedName>
</protein>